<organism evidence="2 3">
    <name type="scientific">Periconia macrospinosa</name>
    <dbReference type="NCBI Taxonomy" id="97972"/>
    <lineage>
        <taxon>Eukaryota</taxon>
        <taxon>Fungi</taxon>
        <taxon>Dikarya</taxon>
        <taxon>Ascomycota</taxon>
        <taxon>Pezizomycotina</taxon>
        <taxon>Dothideomycetes</taxon>
        <taxon>Pleosporomycetidae</taxon>
        <taxon>Pleosporales</taxon>
        <taxon>Massarineae</taxon>
        <taxon>Periconiaceae</taxon>
        <taxon>Periconia</taxon>
    </lineage>
</organism>
<dbReference type="OrthoDB" id="62952at2759"/>
<keyword evidence="3" id="KW-1185">Reference proteome</keyword>
<protein>
    <recommendedName>
        <fullName evidence="1">DUF7730 domain-containing protein</fullName>
    </recommendedName>
</protein>
<dbReference type="STRING" id="97972.A0A2V1EAH4"/>
<evidence type="ECO:0000313" key="3">
    <source>
        <dbReference type="Proteomes" id="UP000244855"/>
    </source>
</evidence>
<dbReference type="EMBL" id="KZ805303">
    <property type="protein sequence ID" value="PVI07531.1"/>
    <property type="molecule type" value="Genomic_DNA"/>
</dbReference>
<sequence length="285" mass="32368">MPNLASSSNTPPIFLQLPVELRLRIYSHVLPYASTIDLNLTRGDGEPERSEYNLTFVRETIEQGVWKMQKTHPRASVGNDIVWRRGCTAVLATCHQVHDECVNMIYGDNTFVIDVTFDAIKFRQRWRTTNNLTPSRSYAFLDHFSQRNLLHIKNYVVNVEHVDDYTGMIKYNCGGRGLTAGIRSKVQELVDLLSAVPYLHRLHIHLIDGAISRIKFPSGRVHRVQDEQNYVNSQVVLDPCRRLYGVRKATVTGVSQAYAENLEKSITDSRGIDGYYGGLVGKSSR</sequence>
<dbReference type="PANTHER" id="PTHR42085:SF7">
    <property type="entry name" value="F-BOX DOMAIN-CONTAINING PROTEIN"/>
    <property type="match status" value="1"/>
</dbReference>
<accession>A0A2V1EAH4</accession>
<evidence type="ECO:0000259" key="1">
    <source>
        <dbReference type="Pfam" id="PF24864"/>
    </source>
</evidence>
<dbReference type="InterPro" id="IPR038883">
    <property type="entry name" value="AN11006-like"/>
</dbReference>
<name>A0A2V1EAH4_9PLEO</name>
<proteinExistence type="predicted"/>
<evidence type="ECO:0000313" key="2">
    <source>
        <dbReference type="EMBL" id="PVI07531.1"/>
    </source>
</evidence>
<dbReference type="InterPro" id="IPR056632">
    <property type="entry name" value="DUF7730"/>
</dbReference>
<dbReference type="Pfam" id="PF24864">
    <property type="entry name" value="DUF7730"/>
    <property type="match status" value="1"/>
</dbReference>
<dbReference type="AlphaFoldDB" id="A0A2V1EAH4"/>
<dbReference type="Proteomes" id="UP000244855">
    <property type="component" value="Unassembled WGS sequence"/>
</dbReference>
<dbReference type="PANTHER" id="PTHR42085">
    <property type="entry name" value="F-BOX DOMAIN-CONTAINING PROTEIN"/>
    <property type="match status" value="1"/>
</dbReference>
<reference evidence="2 3" key="1">
    <citation type="journal article" date="2018" name="Sci. Rep.">
        <title>Comparative genomics provides insights into the lifestyle and reveals functional heterogeneity of dark septate endophytic fungi.</title>
        <authorList>
            <person name="Knapp D.G."/>
            <person name="Nemeth J.B."/>
            <person name="Barry K."/>
            <person name="Hainaut M."/>
            <person name="Henrissat B."/>
            <person name="Johnson J."/>
            <person name="Kuo A."/>
            <person name="Lim J.H.P."/>
            <person name="Lipzen A."/>
            <person name="Nolan M."/>
            <person name="Ohm R.A."/>
            <person name="Tamas L."/>
            <person name="Grigoriev I.V."/>
            <person name="Spatafora J.W."/>
            <person name="Nagy L.G."/>
            <person name="Kovacs G.M."/>
        </authorList>
    </citation>
    <scope>NUCLEOTIDE SEQUENCE [LARGE SCALE GENOMIC DNA]</scope>
    <source>
        <strain evidence="2 3">DSE2036</strain>
    </source>
</reference>
<feature type="domain" description="DUF7730" evidence="1">
    <location>
        <begin position="12"/>
        <end position="115"/>
    </location>
</feature>
<gene>
    <name evidence="2" type="ORF">DM02DRAFT_282810</name>
</gene>